<evidence type="ECO:0000256" key="1">
    <source>
        <dbReference type="SAM" id="MobiDB-lite"/>
    </source>
</evidence>
<dbReference type="RefSeq" id="WP_350391955.1">
    <property type="nucleotide sequence ID" value="NZ_JBELQE010000017.1"/>
</dbReference>
<name>A0ABV1QHA2_9HYPH</name>
<dbReference type="Gene3D" id="2.40.320.10">
    <property type="entry name" value="Hypothetical Protein Pfu-838710-001"/>
    <property type="match status" value="1"/>
</dbReference>
<protein>
    <recommendedName>
        <fullName evidence="4">CYTH domain-containing protein</fullName>
    </recommendedName>
</protein>
<feature type="compositionally biased region" description="Pro residues" evidence="1">
    <location>
        <begin position="198"/>
        <end position="210"/>
    </location>
</feature>
<evidence type="ECO:0008006" key="4">
    <source>
        <dbReference type="Google" id="ProtNLM"/>
    </source>
</evidence>
<keyword evidence="3" id="KW-1185">Reference proteome</keyword>
<accession>A0ABV1QHA2</accession>
<feature type="compositionally biased region" description="Basic and acidic residues" evidence="1">
    <location>
        <begin position="253"/>
        <end position="267"/>
    </location>
</feature>
<feature type="compositionally biased region" description="Basic and acidic residues" evidence="1">
    <location>
        <begin position="346"/>
        <end position="360"/>
    </location>
</feature>
<reference evidence="2 3" key="1">
    <citation type="submission" date="2024-06" db="EMBL/GenBank/DDBJ databases">
        <authorList>
            <person name="Campbell A.G."/>
        </authorList>
    </citation>
    <scope>NUCLEOTIDE SEQUENCE [LARGE SCALE GENOMIC DNA]</scope>
    <source>
        <strain evidence="2 3">EM12</strain>
    </source>
</reference>
<dbReference type="Proteomes" id="UP001480955">
    <property type="component" value="Unassembled WGS sequence"/>
</dbReference>
<feature type="region of interest" description="Disordered" evidence="1">
    <location>
        <begin position="178"/>
        <end position="369"/>
    </location>
</feature>
<comment type="caution">
    <text evidence="2">The sequence shown here is derived from an EMBL/GenBank/DDBJ whole genome shotgun (WGS) entry which is preliminary data.</text>
</comment>
<proteinExistence type="predicted"/>
<gene>
    <name evidence="2" type="ORF">ABS772_02485</name>
</gene>
<dbReference type="SUPFAM" id="SSF55154">
    <property type="entry name" value="CYTH-like phosphatases"/>
    <property type="match status" value="1"/>
</dbReference>
<sequence>MSVVRRFLVAPSLVRLLRKERGGSRVTEGYFAPQAGRTSFVRLQGTNCFLVLMTGTEGAMAEERTEVPRAHGDALLDVCQGRAVYERTTVSLGGSVEALVDRYVRPSGLDVVSLVFPDAAAAQGFAPPVWFGAEVTTDKAYDGQAIALTGVPSPGEIPLSNAALDAVLDLIEPRFGANRPPFAPSKPVTPPRENAVPPRAPEPTRHPPIPEAMLAAAVAEPATAPEAKPEEQPQAAEEPLPAVSAAEPASEAPKPEAPHTEEPRAEEAAPAEAPTPEPVEAPAPAEPQQPAEAAKPEEAQPAAEAAEAPKPAAESGERLAPDARIDDVIESLSKALGAAIRNPQEPGRDEEVTEAFERWQVRPRRTQQT</sequence>
<evidence type="ECO:0000313" key="3">
    <source>
        <dbReference type="Proteomes" id="UP001480955"/>
    </source>
</evidence>
<feature type="compositionally biased region" description="Low complexity" evidence="1">
    <location>
        <begin position="288"/>
        <end position="314"/>
    </location>
</feature>
<organism evidence="2 3">
    <name type="scientific">Methylorubrum podarium</name>
    <dbReference type="NCBI Taxonomy" id="200476"/>
    <lineage>
        <taxon>Bacteria</taxon>
        <taxon>Pseudomonadati</taxon>
        <taxon>Pseudomonadota</taxon>
        <taxon>Alphaproteobacteria</taxon>
        <taxon>Hyphomicrobiales</taxon>
        <taxon>Methylobacteriaceae</taxon>
        <taxon>Methylorubrum</taxon>
    </lineage>
</organism>
<dbReference type="EMBL" id="JBELQE010000017">
    <property type="protein sequence ID" value="MER2248773.1"/>
    <property type="molecule type" value="Genomic_DNA"/>
</dbReference>
<feature type="compositionally biased region" description="Low complexity" evidence="1">
    <location>
        <begin position="211"/>
        <end position="252"/>
    </location>
</feature>
<evidence type="ECO:0000313" key="2">
    <source>
        <dbReference type="EMBL" id="MER2248773.1"/>
    </source>
</evidence>
<dbReference type="InterPro" id="IPR033469">
    <property type="entry name" value="CYTH-like_dom_sf"/>
</dbReference>
<feature type="compositionally biased region" description="Basic and acidic residues" evidence="1">
    <location>
        <begin position="315"/>
        <end position="327"/>
    </location>
</feature>
<feature type="compositionally biased region" description="Pro residues" evidence="1">
    <location>
        <begin position="181"/>
        <end position="190"/>
    </location>
</feature>
<feature type="compositionally biased region" description="Pro residues" evidence="1">
    <location>
        <begin position="273"/>
        <end position="287"/>
    </location>
</feature>